<feature type="compositionally biased region" description="Basic and acidic residues" evidence="1">
    <location>
        <begin position="52"/>
        <end position="62"/>
    </location>
</feature>
<dbReference type="AlphaFoldDB" id="A0A271KED1"/>
<sequence length="62" mass="6363">MALSSSGTEIPTGTLQVEAAQDGRAGKNKAAQDGRTNNDKNAAGRIRPGCATDREGERFSGA</sequence>
<accession>A0A271KED1</accession>
<gene>
    <name evidence="2" type="ORF">CIT31_17600</name>
</gene>
<proteinExistence type="predicted"/>
<evidence type="ECO:0000256" key="1">
    <source>
        <dbReference type="SAM" id="MobiDB-lite"/>
    </source>
</evidence>
<name>A0A271KED1_9HYPH</name>
<organism evidence="2 3">
    <name type="scientific">Mesorhizobium wenxiniae</name>
    <dbReference type="NCBI Taxonomy" id="2014805"/>
    <lineage>
        <taxon>Bacteria</taxon>
        <taxon>Pseudomonadati</taxon>
        <taxon>Pseudomonadota</taxon>
        <taxon>Alphaproteobacteria</taxon>
        <taxon>Hyphomicrobiales</taxon>
        <taxon>Phyllobacteriaceae</taxon>
        <taxon>Mesorhizobium</taxon>
    </lineage>
</organism>
<dbReference type="Proteomes" id="UP000215931">
    <property type="component" value="Unassembled WGS sequence"/>
</dbReference>
<comment type="caution">
    <text evidence="2">The sequence shown here is derived from an EMBL/GenBank/DDBJ whole genome shotgun (WGS) entry which is preliminary data.</text>
</comment>
<feature type="compositionally biased region" description="Polar residues" evidence="1">
    <location>
        <begin position="1"/>
        <end position="15"/>
    </location>
</feature>
<evidence type="ECO:0000313" key="3">
    <source>
        <dbReference type="Proteomes" id="UP000215931"/>
    </source>
</evidence>
<reference evidence="2 3" key="1">
    <citation type="submission" date="2017-08" db="EMBL/GenBank/DDBJ databases">
        <title>Mesorhizobium wenxinae sp. nov., a novel rhizobial species isolated from root nodules of chickpea (Cicer arietinum L.).</title>
        <authorList>
            <person name="Zhang J."/>
        </authorList>
    </citation>
    <scope>NUCLEOTIDE SEQUENCE [LARGE SCALE GENOMIC DNA]</scope>
    <source>
        <strain evidence="3">WYCCWR 10019</strain>
    </source>
</reference>
<feature type="region of interest" description="Disordered" evidence="1">
    <location>
        <begin position="1"/>
        <end position="62"/>
    </location>
</feature>
<evidence type="ECO:0000313" key="2">
    <source>
        <dbReference type="EMBL" id="PAP94148.1"/>
    </source>
</evidence>
<keyword evidence="3" id="KW-1185">Reference proteome</keyword>
<protein>
    <submittedName>
        <fullName evidence="2">Uncharacterized protein</fullName>
    </submittedName>
</protein>
<dbReference type="EMBL" id="NPKH01000023">
    <property type="protein sequence ID" value="PAP94148.1"/>
    <property type="molecule type" value="Genomic_DNA"/>
</dbReference>